<gene>
    <name evidence="1" type="ORF">WR25_25859</name>
</gene>
<reference evidence="1 2" key="1">
    <citation type="journal article" date="2017" name="Curr. Biol.">
        <title>Genome architecture and evolution of a unichromosomal asexual nematode.</title>
        <authorList>
            <person name="Fradin H."/>
            <person name="Zegar C."/>
            <person name="Gutwein M."/>
            <person name="Lucas J."/>
            <person name="Kovtun M."/>
            <person name="Corcoran D."/>
            <person name="Baugh L.R."/>
            <person name="Kiontke K."/>
            <person name="Gunsalus K."/>
            <person name="Fitch D.H."/>
            <person name="Piano F."/>
        </authorList>
    </citation>
    <scope>NUCLEOTIDE SEQUENCE [LARGE SCALE GENOMIC DNA]</scope>
    <source>
        <strain evidence="1">PF1309</strain>
    </source>
</reference>
<evidence type="ECO:0000313" key="1">
    <source>
        <dbReference type="EMBL" id="PAV71450.1"/>
    </source>
</evidence>
<dbReference type="EMBL" id="LIAE01009021">
    <property type="protein sequence ID" value="PAV71450.1"/>
    <property type="molecule type" value="Genomic_DNA"/>
</dbReference>
<sequence length="127" mass="13551">MAVPTPGRLPAVLATEEDRAAVVQRAVAGAQDAILDVGRRQNDGARHQSDAEFPGQVAEQLLACQILIVAWIQQWLDPEQVAVLAWHALVEGQVDAQVRQVMALRALQGPEAVATEGGEGDQRQGAD</sequence>
<comment type="caution">
    <text evidence="1">The sequence shown here is derived from an EMBL/GenBank/DDBJ whole genome shotgun (WGS) entry which is preliminary data.</text>
</comment>
<evidence type="ECO:0000313" key="2">
    <source>
        <dbReference type="Proteomes" id="UP000218231"/>
    </source>
</evidence>
<keyword evidence="2" id="KW-1185">Reference proteome</keyword>
<dbReference type="Proteomes" id="UP000218231">
    <property type="component" value="Unassembled WGS sequence"/>
</dbReference>
<protein>
    <submittedName>
        <fullName evidence="1">Uncharacterized protein</fullName>
    </submittedName>
</protein>
<accession>A0A2A2KC35</accession>
<proteinExistence type="predicted"/>
<organism evidence="1 2">
    <name type="scientific">Diploscapter pachys</name>
    <dbReference type="NCBI Taxonomy" id="2018661"/>
    <lineage>
        <taxon>Eukaryota</taxon>
        <taxon>Metazoa</taxon>
        <taxon>Ecdysozoa</taxon>
        <taxon>Nematoda</taxon>
        <taxon>Chromadorea</taxon>
        <taxon>Rhabditida</taxon>
        <taxon>Rhabditina</taxon>
        <taxon>Rhabditomorpha</taxon>
        <taxon>Rhabditoidea</taxon>
        <taxon>Rhabditidae</taxon>
        <taxon>Diploscapter</taxon>
    </lineage>
</organism>
<name>A0A2A2KC35_9BILA</name>
<dbReference type="AlphaFoldDB" id="A0A2A2KC35"/>